<reference evidence="3" key="1">
    <citation type="submission" date="2024-02" db="UniProtKB">
        <authorList>
            <consortium name="WormBaseParasite"/>
        </authorList>
    </citation>
    <scope>IDENTIFICATION</scope>
</reference>
<feature type="compositionally biased region" description="Acidic residues" evidence="1">
    <location>
        <begin position="430"/>
        <end position="439"/>
    </location>
</feature>
<evidence type="ECO:0000256" key="1">
    <source>
        <dbReference type="SAM" id="MobiDB-lite"/>
    </source>
</evidence>
<evidence type="ECO:0000313" key="3">
    <source>
        <dbReference type="WBParaSite" id="MBELARI_LOCUS16723"/>
    </source>
</evidence>
<keyword evidence="2" id="KW-1185">Reference proteome</keyword>
<proteinExistence type="predicted"/>
<dbReference type="AlphaFoldDB" id="A0AAF3ERI9"/>
<name>A0AAF3ERI9_9BILA</name>
<organism evidence="2 3">
    <name type="scientific">Mesorhabditis belari</name>
    <dbReference type="NCBI Taxonomy" id="2138241"/>
    <lineage>
        <taxon>Eukaryota</taxon>
        <taxon>Metazoa</taxon>
        <taxon>Ecdysozoa</taxon>
        <taxon>Nematoda</taxon>
        <taxon>Chromadorea</taxon>
        <taxon>Rhabditida</taxon>
        <taxon>Rhabditina</taxon>
        <taxon>Rhabditomorpha</taxon>
        <taxon>Rhabditoidea</taxon>
        <taxon>Rhabditidae</taxon>
        <taxon>Mesorhabditinae</taxon>
        <taxon>Mesorhabditis</taxon>
    </lineage>
</organism>
<feature type="region of interest" description="Disordered" evidence="1">
    <location>
        <begin position="409"/>
        <end position="444"/>
    </location>
</feature>
<dbReference type="Proteomes" id="UP000887575">
    <property type="component" value="Unassembled WGS sequence"/>
</dbReference>
<accession>A0AAF3ERI9</accession>
<sequence>MSEHVNGGIFPAPRNEYNEAFFNMQDISISFEQDSFIEAMEDEVYEDDCKSFEFIMEIEEDRSAKVTLKVTRKGAKIDTIDIVIVISKDLLKKSGHLFVVKREDFRKFKKQESERFLVGEAAQGLMNLSKIEESLPKTEKAKAPQPDLCRNCKMAMNSTALPISFPTFPVNFPQVFNLKPPIRPAIPTSSAKVRRKIETFHQLPKHPDEIPLLIDKKSAVRDEQGQLLDEYRSTEWKSEEWAKEKLCNFSLSTPPPPSLLYQKKSCGANRKEQNELNPYELTNEDYSQISNGTLATSIRVALNHYTKNKTADNSIAVWKAIMDRVVNLRQSNKHKREKWQKEKWFTATVAVFSSHFLLLREVFQEVTIGLKQPIEMVNVLREIEAACHENTTEYDDRIKKIVEYAQEEAGRRPKKRAVHVKGESPYPDEPKDDVEEEKDEKESVKKILQQMAPLIKDKPP</sequence>
<protein>
    <submittedName>
        <fullName evidence="3">Uncharacterized protein</fullName>
    </submittedName>
</protein>
<evidence type="ECO:0000313" key="2">
    <source>
        <dbReference type="Proteomes" id="UP000887575"/>
    </source>
</evidence>
<dbReference type="WBParaSite" id="MBELARI_LOCUS16723">
    <property type="protein sequence ID" value="MBELARI_LOCUS16723"/>
    <property type="gene ID" value="MBELARI_LOCUS16723"/>
</dbReference>